<protein>
    <submittedName>
        <fullName evidence="2">Uncharacterized protein</fullName>
    </submittedName>
</protein>
<organism evidence="2 3">
    <name type="scientific">Desmophyllum pertusum</name>
    <dbReference type="NCBI Taxonomy" id="174260"/>
    <lineage>
        <taxon>Eukaryota</taxon>
        <taxon>Metazoa</taxon>
        <taxon>Cnidaria</taxon>
        <taxon>Anthozoa</taxon>
        <taxon>Hexacorallia</taxon>
        <taxon>Scleractinia</taxon>
        <taxon>Caryophylliina</taxon>
        <taxon>Caryophylliidae</taxon>
        <taxon>Desmophyllum</taxon>
    </lineage>
</organism>
<dbReference type="Proteomes" id="UP001163046">
    <property type="component" value="Unassembled WGS sequence"/>
</dbReference>
<evidence type="ECO:0000256" key="1">
    <source>
        <dbReference type="SAM" id="MobiDB-lite"/>
    </source>
</evidence>
<dbReference type="PANTHER" id="PTHR35558:SF1">
    <property type="entry name" value="ENDONUCLEASE_EXONUCLEASE_PHOSPHATASE DOMAIN-CONTAINING PROTEIN"/>
    <property type="match status" value="1"/>
</dbReference>
<keyword evidence="3" id="KW-1185">Reference proteome</keyword>
<dbReference type="PANTHER" id="PTHR35558">
    <property type="entry name" value="SGNH_HYDRO DOMAIN-CONTAINING PROTEIN"/>
    <property type="match status" value="1"/>
</dbReference>
<evidence type="ECO:0000313" key="2">
    <source>
        <dbReference type="EMBL" id="KAJ7380626.1"/>
    </source>
</evidence>
<feature type="compositionally biased region" description="Basic residues" evidence="1">
    <location>
        <begin position="25"/>
        <end position="35"/>
    </location>
</feature>
<proteinExistence type="predicted"/>
<evidence type="ECO:0000313" key="3">
    <source>
        <dbReference type="Proteomes" id="UP001163046"/>
    </source>
</evidence>
<dbReference type="EMBL" id="MU826352">
    <property type="protein sequence ID" value="KAJ7380626.1"/>
    <property type="molecule type" value="Genomic_DNA"/>
</dbReference>
<comment type="caution">
    <text evidence="2">The sequence shown here is derived from an EMBL/GenBank/DDBJ whole genome shotgun (WGS) entry which is preliminary data.</text>
</comment>
<name>A0A9W9ZFA3_9CNID</name>
<feature type="region of interest" description="Disordered" evidence="1">
    <location>
        <begin position="1"/>
        <end position="50"/>
    </location>
</feature>
<dbReference type="AlphaFoldDB" id="A0A9W9ZFA3"/>
<accession>A0A9W9ZFA3</accession>
<dbReference type="OrthoDB" id="5989706at2759"/>
<gene>
    <name evidence="2" type="ORF">OS493_006961</name>
</gene>
<reference evidence="2" key="1">
    <citation type="submission" date="2023-01" db="EMBL/GenBank/DDBJ databases">
        <title>Genome assembly of the deep-sea coral Lophelia pertusa.</title>
        <authorList>
            <person name="Herrera S."/>
            <person name="Cordes E."/>
        </authorList>
    </citation>
    <scope>NUCLEOTIDE SEQUENCE</scope>
    <source>
        <strain evidence="2">USNM1676648</strain>
        <tissue evidence="2">Polyp</tissue>
    </source>
</reference>
<sequence>MPPRRNRQNIEAPAPAIAEEEPRSARRGRKGKKKTTTPAAPTNSDVSSAEQTGVEPLLEFMALLPALISTAVTEGLRVAGIGILADPPLPEQLDPVEVNATPISGVDGAIRSVVDNITGERGPVDKPTSTFTSISVPLAGRVPEKIKSKIWADEYVDFARLLTIHVQYTPTESGRLFSETTRLAEVRL</sequence>